<gene>
    <name evidence="10" type="ORF">IQK56_13880</name>
</gene>
<dbReference type="Proteomes" id="UP000613075">
    <property type="component" value="Unassembled WGS sequence"/>
</dbReference>
<dbReference type="PANTHER" id="PTHR43098:SF3">
    <property type="entry name" value="L-ORNITHINE N(5)-MONOOXYGENASE-RELATED"/>
    <property type="match status" value="1"/>
</dbReference>
<reference evidence="10 11" key="1">
    <citation type="submission" date="2020-10" db="EMBL/GenBank/DDBJ databases">
        <title>The draft genomes of Cyclamen pathogen Pseudomonas sp.</title>
        <authorList>
            <person name="Fujikawa T."/>
            <person name="Sawada H."/>
        </authorList>
    </citation>
    <scope>NUCLEOTIDE SEQUENCE [LARGE SCALE GENOMIC DNA]</scope>
    <source>
        <strain evidence="10 11">MAFF 301449</strain>
    </source>
</reference>
<dbReference type="InterPro" id="IPR013094">
    <property type="entry name" value="AB_hydrolase_3"/>
</dbReference>
<dbReference type="EMBL" id="JADDUM010000099">
    <property type="protein sequence ID" value="MBE8591936.1"/>
    <property type="molecule type" value="Genomic_DNA"/>
</dbReference>
<dbReference type="SUPFAM" id="SSF53474">
    <property type="entry name" value="alpha/beta-Hydrolases"/>
    <property type="match status" value="1"/>
</dbReference>
<dbReference type="RefSeq" id="WP_193862474.1">
    <property type="nucleotide sequence ID" value="NZ_JADDUM010000099.1"/>
</dbReference>
<keyword evidence="5" id="KW-0521">NADP</keyword>
<name>A0ABR9STX5_9PSED</name>
<keyword evidence="10" id="KW-0378">Hydrolase</keyword>
<dbReference type="PANTHER" id="PTHR43098">
    <property type="entry name" value="L-ORNITHINE N(5)-MONOOXYGENASE-RELATED"/>
    <property type="match status" value="1"/>
</dbReference>
<organism evidence="10 11">
    <name type="scientific">Pseudomonas cyclaminis</name>
    <dbReference type="NCBI Taxonomy" id="2781239"/>
    <lineage>
        <taxon>Bacteria</taxon>
        <taxon>Pseudomonadati</taxon>
        <taxon>Pseudomonadota</taxon>
        <taxon>Gammaproteobacteria</taxon>
        <taxon>Pseudomonadales</taxon>
        <taxon>Pseudomonadaceae</taxon>
        <taxon>Pseudomonas</taxon>
    </lineage>
</organism>
<dbReference type="Gene3D" id="3.40.50.1820">
    <property type="entry name" value="alpha/beta hydrolase"/>
    <property type="match status" value="1"/>
</dbReference>
<dbReference type="Gene3D" id="3.50.50.60">
    <property type="entry name" value="FAD/NAD(P)-binding domain"/>
    <property type="match status" value="2"/>
</dbReference>
<dbReference type="Pfam" id="PF00743">
    <property type="entry name" value="FMO-like"/>
    <property type="match status" value="1"/>
</dbReference>
<evidence type="ECO:0000256" key="3">
    <source>
        <dbReference type="ARBA" id="ARBA00022630"/>
    </source>
</evidence>
<evidence type="ECO:0000313" key="10">
    <source>
        <dbReference type="EMBL" id="MBE8591936.1"/>
    </source>
</evidence>
<feature type="domain" description="Alpha/beta hydrolase fold-3" evidence="9">
    <location>
        <begin position="632"/>
        <end position="837"/>
    </location>
</feature>
<dbReference type="InterPro" id="IPR029058">
    <property type="entry name" value="AB_hydrolase_fold"/>
</dbReference>
<evidence type="ECO:0000259" key="9">
    <source>
        <dbReference type="Pfam" id="PF07859"/>
    </source>
</evidence>
<comment type="cofactor">
    <cofactor evidence="1">
        <name>FAD</name>
        <dbReference type="ChEBI" id="CHEBI:57692"/>
    </cofactor>
</comment>
<dbReference type="InterPro" id="IPR036188">
    <property type="entry name" value="FAD/NAD-bd_sf"/>
</dbReference>
<keyword evidence="4" id="KW-0274">FAD</keyword>
<evidence type="ECO:0000256" key="6">
    <source>
        <dbReference type="ARBA" id="ARBA00023002"/>
    </source>
</evidence>
<proteinExistence type="inferred from homology"/>
<evidence type="ECO:0000256" key="8">
    <source>
        <dbReference type="SAM" id="MobiDB-lite"/>
    </source>
</evidence>
<protein>
    <submittedName>
        <fullName evidence="10">Alpha/beta hydrolase fold domain-containing protein</fullName>
    </submittedName>
</protein>
<evidence type="ECO:0000256" key="4">
    <source>
        <dbReference type="ARBA" id="ARBA00022827"/>
    </source>
</evidence>
<evidence type="ECO:0000256" key="2">
    <source>
        <dbReference type="ARBA" id="ARBA00010139"/>
    </source>
</evidence>
<keyword evidence="3" id="KW-0285">Flavoprotein</keyword>
<accession>A0ABR9STX5</accession>
<dbReference type="InterPro" id="IPR020946">
    <property type="entry name" value="Flavin_mOase-like"/>
</dbReference>
<dbReference type="Pfam" id="PF07859">
    <property type="entry name" value="Abhydrolase_3"/>
    <property type="match status" value="1"/>
</dbReference>
<keyword evidence="11" id="KW-1185">Reference proteome</keyword>
<comment type="similarity">
    <text evidence="2">Belongs to the FAD-binding monooxygenase family.</text>
</comment>
<keyword evidence="6" id="KW-0560">Oxidoreductase</keyword>
<evidence type="ECO:0000256" key="1">
    <source>
        <dbReference type="ARBA" id="ARBA00001974"/>
    </source>
</evidence>
<feature type="region of interest" description="Disordered" evidence="8">
    <location>
        <begin position="250"/>
        <end position="272"/>
    </location>
</feature>
<dbReference type="GO" id="GO:0016787">
    <property type="term" value="F:hydrolase activity"/>
    <property type="evidence" value="ECO:0007669"/>
    <property type="project" value="UniProtKB-KW"/>
</dbReference>
<keyword evidence="7" id="KW-0503">Monooxygenase</keyword>
<evidence type="ECO:0000256" key="7">
    <source>
        <dbReference type="ARBA" id="ARBA00023033"/>
    </source>
</evidence>
<sequence length="876" mass="95392">MNIRSPTKIRGNQMPTEFDVVVIGAGFAGIYAVHKMRDDLGLSVKAFDAAGGPGGAWWWNRYPGARCDIESVHYSYSFSDDIQRGWEWTERFAAQPEILAYLDYAARKLDVLKEYSFSTRVTSTVWDDEKSRWTVTTSGGETCTSRFIIAATGNLSLPKSPEFPGVEDFKGELYMTSNWPHHELDFAGKRVGVIGVGSSGVQVIQTIASQVGQLTVFQRTPGFAVPLNNQPVDQEQRRWNAENHSLVRAGSRQHPFGTPYELPRPSSHADSEQERLARYERMYNEGGLRLISSAYADVLVDESANHLLSEWVRKRIGERVKNPEVAEMLKPTDHPYGTKRPPLEIEYYEAFNRDNVKLVDVKKNPITRIIGSGIETAEGVFELDVIILATGFDALTGPLLKLGIIGRNGISLSQKWADGPRSYLGIAMHGFPNLFTITGPTSAVALYNNPLAIEDHVEFAADAIRYTNNAGADFIEATTEAQDHWHAMVDGIMQMTLFPKANSWYMGANVKGKPRATSIFVAPAPLYRAFTGSAQFGEFGGFQVGGHRAILPPIMKLDPMMALIVGESILAGAKPFETCSIDEVRAAVKGLAMLQGSMRDVKVAEASYPAAEGRNLPVRIYNATSEESLPVLVYYHGGGFVAGSLESADKICRALAEDFNMVVIAPAYSLAPEHPFPAATNDSYAALIWASEVAHQYGGDPDRLILAGESAGANLAAVATLRARDEGGPSVLAQILITPAIDAEANTASRLDFADAPMMSTAAANYFWANYLGEMANAGSWLASPNRATTLKGLPPALLLTAECDPLRDEAEDYGRALVQAGVSVKAHRLTGLIHGSFNMLGVLPRSSEYTDAIRSFLNQVLTRQAPAKPVECTAI</sequence>
<evidence type="ECO:0000313" key="11">
    <source>
        <dbReference type="Proteomes" id="UP000613075"/>
    </source>
</evidence>
<dbReference type="SUPFAM" id="SSF51905">
    <property type="entry name" value="FAD/NAD(P)-binding domain"/>
    <property type="match status" value="3"/>
</dbReference>
<comment type="caution">
    <text evidence="10">The sequence shown here is derived from an EMBL/GenBank/DDBJ whole genome shotgun (WGS) entry which is preliminary data.</text>
</comment>
<dbReference type="InterPro" id="IPR050775">
    <property type="entry name" value="FAD-binding_Monooxygenases"/>
</dbReference>
<evidence type="ECO:0000256" key="5">
    <source>
        <dbReference type="ARBA" id="ARBA00022857"/>
    </source>
</evidence>